<dbReference type="EC" id="3.1.2.-" evidence="6"/>
<evidence type="ECO:0000256" key="6">
    <source>
        <dbReference type="RuleBase" id="RU363096"/>
    </source>
</evidence>
<comment type="subcellular location">
    <subcellularLocation>
        <location evidence="1 6">Plastid</location>
        <location evidence="1 6">Chloroplast</location>
    </subcellularLocation>
</comment>
<dbReference type="SUPFAM" id="SSF54637">
    <property type="entry name" value="Thioesterase/thiol ester dehydrase-isomerase"/>
    <property type="match status" value="1"/>
</dbReference>
<dbReference type="PANTHER" id="PTHR31727">
    <property type="entry name" value="OLEOYL-ACYL CARRIER PROTEIN THIOESTERASE 1, CHLOROPLASTIC"/>
    <property type="match status" value="1"/>
</dbReference>
<dbReference type="STRING" id="3775.A0A1Q3D5Y5"/>
<feature type="domain" description="Acyl-ACP thioesterase N-terminal hotdog" evidence="7">
    <location>
        <begin position="1"/>
        <end position="59"/>
    </location>
</feature>
<dbReference type="Gene3D" id="3.10.129.10">
    <property type="entry name" value="Hotdog Thioesterase"/>
    <property type="match status" value="1"/>
</dbReference>
<dbReference type="OrthoDB" id="618395at2759"/>
<dbReference type="EMBL" id="BDDD01004538">
    <property type="protein sequence ID" value="GAV87841.1"/>
    <property type="molecule type" value="Genomic_DNA"/>
</dbReference>
<keyword evidence="4 6" id="KW-0934">Plastid</keyword>
<evidence type="ECO:0000256" key="2">
    <source>
        <dbReference type="ARBA" id="ARBA00006500"/>
    </source>
</evidence>
<keyword evidence="6" id="KW-0276">Fatty acid metabolism</keyword>
<dbReference type="InterPro" id="IPR045023">
    <property type="entry name" value="FATA/B"/>
</dbReference>
<gene>
    <name evidence="8" type="ORF">CFOL_v3_31266</name>
</gene>
<keyword evidence="6" id="KW-0378">Hydrolase</keyword>
<proteinExistence type="inferred from homology"/>
<keyword evidence="6" id="KW-0444">Lipid biosynthesis</keyword>
<reference evidence="9" key="1">
    <citation type="submission" date="2016-04" db="EMBL/GenBank/DDBJ databases">
        <title>Cephalotus genome sequencing.</title>
        <authorList>
            <person name="Fukushima K."/>
            <person name="Hasebe M."/>
            <person name="Fang X."/>
        </authorList>
    </citation>
    <scope>NUCLEOTIDE SEQUENCE [LARGE SCALE GENOMIC DNA]</scope>
    <source>
        <strain evidence="9">cv. St1</strain>
    </source>
</reference>
<dbReference type="AlphaFoldDB" id="A0A1Q3D5Y5"/>
<dbReference type="InterPro" id="IPR029069">
    <property type="entry name" value="HotDog_dom_sf"/>
</dbReference>
<evidence type="ECO:0000313" key="9">
    <source>
        <dbReference type="Proteomes" id="UP000187406"/>
    </source>
</evidence>
<organism evidence="8 9">
    <name type="scientific">Cephalotus follicularis</name>
    <name type="common">Albany pitcher plant</name>
    <dbReference type="NCBI Taxonomy" id="3775"/>
    <lineage>
        <taxon>Eukaryota</taxon>
        <taxon>Viridiplantae</taxon>
        <taxon>Streptophyta</taxon>
        <taxon>Embryophyta</taxon>
        <taxon>Tracheophyta</taxon>
        <taxon>Spermatophyta</taxon>
        <taxon>Magnoliopsida</taxon>
        <taxon>eudicotyledons</taxon>
        <taxon>Gunneridae</taxon>
        <taxon>Pentapetalae</taxon>
        <taxon>rosids</taxon>
        <taxon>fabids</taxon>
        <taxon>Oxalidales</taxon>
        <taxon>Cephalotaceae</taxon>
        <taxon>Cephalotus</taxon>
    </lineage>
</organism>
<evidence type="ECO:0000256" key="3">
    <source>
        <dbReference type="ARBA" id="ARBA00022528"/>
    </source>
</evidence>
<comment type="similarity">
    <text evidence="2 6">Belongs to the acyl-ACP thioesterase family.</text>
</comment>
<evidence type="ECO:0000259" key="7">
    <source>
        <dbReference type="Pfam" id="PF01643"/>
    </source>
</evidence>
<dbReference type="InterPro" id="IPR002864">
    <property type="entry name" value="Acyl-ACP_thioesterase_NHD"/>
</dbReference>
<keyword evidence="3 6" id="KW-0150">Chloroplast</keyword>
<name>A0A1Q3D5Y5_CEPFO</name>
<dbReference type="PANTHER" id="PTHR31727:SF10">
    <property type="entry name" value="ACYL-[ACYL-CARRIER-PROTEIN] HYDROLASE"/>
    <property type="match status" value="1"/>
</dbReference>
<keyword evidence="6" id="KW-0275">Fatty acid biosynthesis</keyword>
<evidence type="ECO:0000256" key="1">
    <source>
        <dbReference type="ARBA" id="ARBA00004229"/>
    </source>
</evidence>
<comment type="function">
    <text evidence="6">Plays an essential role in chain termination during de novo fatty acid synthesis.</text>
</comment>
<dbReference type="Pfam" id="PF01643">
    <property type="entry name" value="Acyl-ACP_TE"/>
    <property type="match status" value="1"/>
</dbReference>
<dbReference type="InParanoid" id="A0A1Q3D5Y5"/>
<evidence type="ECO:0000256" key="5">
    <source>
        <dbReference type="ARBA" id="ARBA00022946"/>
    </source>
</evidence>
<keyword evidence="9" id="KW-1185">Reference proteome</keyword>
<evidence type="ECO:0000256" key="4">
    <source>
        <dbReference type="ARBA" id="ARBA00022640"/>
    </source>
</evidence>
<dbReference type="GO" id="GO:0000036">
    <property type="term" value="F:acyl carrier activity"/>
    <property type="evidence" value="ECO:0007669"/>
    <property type="project" value="TreeGrafter"/>
</dbReference>
<accession>A0A1Q3D5Y5</accession>
<sequence>GEVVDIDTWIETSGKNGMWRDWLIRSQTTGQIFAHAKITLVMMNELTRRLSKLPKEAAEISQLFIEKQVIKDVPEKIVIKSIKYSKIYFKSHQQSSITLECIRECGISDTVKSLCQPDEVGILKDGMRQNNEINLLNGFSFASKILKGNGILEPLENEPLGYTHLQIKGHHQNEEIVRGRTTWKQKTPTFPFLVRKYKEFGNLKIFQNQKTLYAQLFSLRT</sequence>
<keyword evidence="5" id="KW-0809">Transit peptide</keyword>
<dbReference type="GO" id="GO:0009507">
    <property type="term" value="C:chloroplast"/>
    <property type="evidence" value="ECO:0007669"/>
    <property type="project" value="UniProtKB-SubCell"/>
</dbReference>
<evidence type="ECO:0000313" key="8">
    <source>
        <dbReference type="EMBL" id="GAV87841.1"/>
    </source>
</evidence>
<comment type="caution">
    <text evidence="8">The sequence shown here is derived from an EMBL/GenBank/DDBJ whole genome shotgun (WGS) entry which is preliminary data.</text>
</comment>
<dbReference type="GO" id="GO:0016297">
    <property type="term" value="F:fatty acyl-[ACP] hydrolase activity"/>
    <property type="evidence" value="ECO:0007669"/>
    <property type="project" value="InterPro"/>
</dbReference>
<protein>
    <recommendedName>
        <fullName evidence="6">Acyl-[acyl-carrier-protein] hydrolase</fullName>
        <ecNumber evidence="6">3.1.2.-</ecNumber>
    </recommendedName>
</protein>
<keyword evidence="6" id="KW-0443">Lipid metabolism</keyword>
<feature type="non-terminal residue" evidence="8">
    <location>
        <position position="1"/>
    </location>
</feature>
<dbReference type="Proteomes" id="UP000187406">
    <property type="component" value="Unassembled WGS sequence"/>
</dbReference>